<keyword evidence="3" id="KW-1185">Reference proteome</keyword>
<comment type="caution">
    <text evidence="2">The sequence shown here is derived from an EMBL/GenBank/DDBJ whole genome shotgun (WGS) entry which is preliminary data.</text>
</comment>
<evidence type="ECO:0000256" key="1">
    <source>
        <dbReference type="SAM" id="MobiDB-lite"/>
    </source>
</evidence>
<name>A0ABQ7JQE6_9FUNG</name>
<dbReference type="EMBL" id="JAAAIM010000958">
    <property type="protein sequence ID" value="KAG0283067.1"/>
    <property type="molecule type" value="Genomic_DNA"/>
</dbReference>
<feature type="non-terminal residue" evidence="2">
    <location>
        <position position="1"/>
    </location>
</feature>
<proteinExistence type="predicted"/>
<sequence>RHPQNHGRKTHTNHNHQTLLHYHKNSNNKTPRLFHHKNSNSNNNTPLFHHKNSNHNNYTLPFHYNNSSNYKINSSSNSNHGYTKNKYKNRFRSITLSTDQ</sequence>
<feature type="region of interest" description="Disordered" evidence="1">
    <location>
        <begin position="26"/>
        <end position="62"/>
    </location>
</feature>
<dbReference type="Proteomes" id="UP001194696">
    <property type="component" value="Unassembled WGS sequence"/>
</dbReference>
<gene>
    <name evidence="2" type="ORF">BGZ96_012553</name>
</gene>
<feature type="compositionally biased region" description="Basic residues" evidence="1">
    <location>
        <begin position="26"/>
        <end position="38"/>
    </location>
</feature>
<evidence type="ECO:0000313" key="3">
    <source>
        <dbReference type="Proteomes" id="UP001194696"/>
    </source>
</evidence>
<accession>A0ABQ7JQE6</accession>
<protein>
    <submittedName>
        <fullName evidence="2">Uncharacterized protein</fullName>
    </submittedName>
</protein>
<reference evidence="2 3" key="1">
    <citation type="journal article" date="2020" name="Fungal Divers.">
        <title>Resolving the Mortierellaceae phylogeny through synthesis of multi-gene phylogenetics and phylogenomics.</title>
        <authorList>
            <person name="Vandepol N."/>
            <person name="Liber J."/>
            <person name="Desiro A."/>
            <person name="Na H."/>
            <person name="Kennedy M."/>
            <person name="Barry K."/>
            <person name="Grigoriev I.V."/>
            <person name="Miller A.N."/>
            <person name="O'Donnell K."/>
            <person name="Stajich J.E."/>
            <person name="Bonito G."/>
        </authorList>
    </citation>
    <scope>NUCLEOTIDE SEQUENCE [LARGE SCALE GENOMIC DNA]</scope>
    <source>
        <strain evidence="2 3">AD045</strain>
    </source>
</reference>
<organism evidence="2 3">
    <name type="scientific">Linnemannia gamsii</name>
    <dbReference type="NCBI Taxonomy" id="64522"/>
    <lineage>
        <taxon>Eukaryota</taxon>
        <taxon>Fungi</taxon>
        <taxon>Fungi incertae sedis</taxon>
        <taxon>Mucoromycota</taxon>
        <taxon>Mortierellomycotina</taxon>
        <taxon>Mortierellomycetes</taxon>
        <taxon>Mortierellales</taxon>
        <taxon>Mortierellaceae</taxon>
        <taxon>Linnemannia</taxon>
    </lineage>
</organism>
<evidence type="ECO:0000313" key="2">
    <source>
        <dbReference type="EMBL" id="KAG0283067.1"/>
    </source>
</evidence>